<accession>A0A521EVL1</accession>
<evidence type="ECO:0000313" key="1">
    <source>
        <dbReference type="EMBL" id="SMO87954.1"/>
    </source>
</evidence>
<name>A0A521EVL1_9BACT</name>
<reference evidence="1 2" key="1">
    <citation type="submission" date="2017-05" db="EMBL/GenBank/DDBJ databases">
        <authorList>
            <person name="Varghese N."/>
            <person name="Submissions S."/>
        </authorList>
    </citation>
    <scope>NUCLEOTIDE SEQUENCE [LARGE SCALE GENOMIC DNA]</scope>
    <source>
        <strain evidence="1 2">DSM 21194</strain>
    </source>
</reference>
<keyword evidence="2" id="KW-1185">Reference proteome</keyword>
<proteinExistence type="predicted"/>
<protein>
    <submittedName>
        <fullName evidence="1">Uncharacterized protein</fullName>
    </submittedName>
</protein>
<dbReference type="Proteomes" id="UP000317593">
    <property type="component" value="Unassembled WGS sequence"/>
</dbReference>
<sequence>MIPPFGLTLPKSRNQQAGLVKTQEEFNSSVLITISNADKDLAPAPRQTEILPVGFVALIKEVPGVWGRAGKNYVAQVLMWKSYPRPKSFSHHNILLFPNAFFVYFLAIKNGQE</sequence>
<organism evidence="1 2">
    <name type="scientific">Fodinibius sediminis</name>
    <dbReference type="NCBI Taxonomy" id="1214077"/>
    <lineage>
        <taxon>Bacteria</taxon>
        <taxon>Pseudomonadati</taxon>
        <taxon>Balneolota</taxon>
        <taxon>Balneolia</taxon>
        <taxon>Balneolales</taxon>
        <taxon>Balneolaceae</taxon>
        <taxon>Fodinibius</taxon>
    </lineage>
</organism>
<dbReference type="AlphaFoldDB" id="A0A521EVL1"/>
<dbReference type="EMBL" id="FXTH01000019">
    <property type="protein sequence ID" value="SMO87954.1"/>
    <property type="molecule type" value="Genomic_DNA"/>
</dbReference>
<evidence type="ECO:0000313" key="2">
    <source>
        <dbReference type="Proteomes" id="UP000317593"/>
    </source>
</evidence>
<dbReference type="RefSeq" id="WP_142715766.1">
    <property type="nucleotide sequence ID" value="NZ_FXTH01000019.1"/>
</dbReference>
<gene>
    <name evidence="1" type="ORF">SAMN06265218_11940</name>
</gene>